<dbReference type="EMBL" id="LSYV01000068">
    <property type="protein sequence ID" value="KXZ44475.1"/>
    <property type="molecule type" value="Genomic_DNA"/>
</dbReference>
<organism evidence="2 3">
    <name type="scientific">Gonium pectorale</name>
    <name type="common">Green alga</name>
    <dbReference type="NCBI Taxonomy" id="33097"/>
    <lineage>
        <taxon>Eukaryota</taxon>
        <taxon>Viridiplantae</taxon>
        <taxon>Chlorophyta</taxon>
        <taxon>core chlorophytes</taxon>
        <taxon>Chlorophyceae</taxon>
        <taxon>CS clade</taxon>
        <taxon>Chlamydomonadales</taxon>
        <taxon>Volvocaceae</taxon>
        <taxon>Gonium</taxon>
    </lineage>
</organism>
<feature type="compositionally biased region" description="Low complexity" evidence="1">
    <location>
        <begin position="218"/>
        <end position="230"/>
    </location>
</feature>
<reference evidence="3" key="1">
    <citation type="journal article" date="2016" name="Nat. Commun.">
        <title>The Gonium pectorale genome demonstrates co-option of cell cycle regulation during the evolution of multicellularity.</title>
        <authorList>
            <person name="Hanschen E.R."/>
            <person name="Marriage T.N."/>
            <person name="Ferris P.J."/>
            <person name="Hamaji T."/>
            <person name="Toyoda A."/>
            <person name="Fujiyama A."/>
            <person name="Neme R."/>
            <person name="Noguchi H."/>
            <person name="Minakuchi Y."/>
            <person name="Suzuki M."/>
            <person name="Kawai-Toyooka H."/>
            <person name="Smith D.R."/>
            <person name="Sparks H."/>
            <person name="Anderson J."/>
            <person name="Bakaric R."/>
            <person name="Luria V."/>
            <person name="Karger A."/>
            <person name="Kirschner M.W."/>
            <person name="Durand P.M."/>
            <person name="Michod R.E."/>
            <person name="Nozaki H."/>
            <person name="Olson B.J."/>
        </authorList>
    </citation>
    <scope>NUCLEOTIDE SEQUENCE [LARGE SCALE GENOMIC DNA]</scope>
    <source>
        <strain evidence="3">NIES-2863</strain>
    </source>
</reference>
<feature type="compositionally biased region" description="Gly residues" evidence="1">
    <location>
        <begin position="238"/>
        <end position="249"/>
    </location>
</feature>
<feature type="region of interest" description="Disordered" evidence="1">
    <location>
        <begin position="127"/>
        <end position="191"/>
    </location>
</feature>
<evidence type="ECO:0000256" key="1">
    <source>
        <dbReference type="SAM" id="MobiDB-lite"/>
    </source>
</evidence>
<proteinExistence type="predicted"/>
<keyword evidence="3" id="KW-1185">Reference proteome</keyword>
<sequence length="273" mass="26317">MDGCPDISSAKESALYMWTVVAFLNPTALDWGKIAQGERPSAEAGTMATDWLYRVDGGAGAREQHASARDAPAAAAVAVAAANAESSAAELGGAFAGAVAAAEVAATAATAAVAALAAAMASAPPRHEAEATRSAAVGVRQPKAPTAQAAPGGASVATQAATAAREGATALARKRPLEESEGNVEEATTAKRRRLGEATAAAEAGLGSVPGLAEDAAAVAAPGTAPGSVVRPAVGRASGDGAGPIGSGGASLSSRLVEGAAEPEQGTTTVETA</sequence>
<gene>
    <name evidence="2" type="ORF">GPECTOR_67g315</name>
</gene>
<dbReference type="Proteomes" id="UP000075714">
    <property type="component" value="Unassembled WGS sequence"/>
</dbReference>
<accession>A0A150G4M0</accession>
<dbReference type="AlphaFoldDB" id="A0A150G4M0"/>
<name>A0A150G4M0_GONPE</name>
<feature type="compositionally biased region" description="Low complexity" evidence="1">
    <location>
        <begin position="152"/>
        <end position="171"/>
    </location>
</feature>
<evidence type="ECO:0000313" key="2">
    <source>
        <dbReference type="EMBL" id="KXZ44475.1"/>
    </source>
</evidence>
<feature type="region of interest" description="Disordered" evidence="1">
    <location>
        <begin position="218"/>
        <end position="273"/>
    </location>
</feature>
<protein>
    <submittedName>
        <fullName evidence="2">Uncharacterized protein</fullName>
    </submittedName>
</protein>
<comment type="caution">
    <text evidence="2">The sequence shown here is derived from an EMBL/GenBank/DDBJ whole genome shotgun (WGS) entry which is preliminary data.</text>
</comment>
<evidence type="ECO:0000313" key="3">
    <source>
        <dbReference type="Proteomes" id="UP000075714"/>
    </source>
</evidence>